<proteinExistence type="predicted"/>
<dbReference type="EMBL" id="JAPDRQ010000120">
    <property type="protein sequence ID" value="KAJ9654489.1"/>
    <property type="molecule type" value="Genomic_DNA"/>
</dbReference>
<sequence length="238" mass="25287">MGCGNRNTVDTEDIVIGTTIRGDELTDCATDKTVLTCSGFVLLADAGVTIGLTTSKLELEVEEHTVTLAGEGKDEFVNDELFSAELTIADDAAELIVGWKLLALAVVHKLGSVSEVIVRYVKDVVVLVLVVVMIIVIICVPSVAGVAGATLMFPADAEANVAGVFEVLICEESIDVTVAVLAVQSNVPDAMDLISSLIKNSTVQWKISLEIRGPIVVLIEPMTLLLHNTMAWKQLVQA</sequence>
<reference evidence="1" key="1">
    <citation type="submission" date="2022-10" db="EMBL/GenBank/DDBJ databases">
        <title>Culturing micro-colonial fungi from biological soil crusts in the Mojave desert and describing Neophaeococcomyces mojavensis, and introducing the new genera and species Taxawa tesnikishii.</title>
        <authorList>
            <person name="Kurbessoian T."/>
            <person name="Stajich J.E."/>
        </authorList>
    </citation>
    <scope>NUCLEOTIDE SEQUENCE</scope>
    <source>
        <strain evidence="1">JES_112</strain>
    </source>
</reference>
<accession>A0ACC3A2R8</accession>
<dbReference type="Proteomes" id="UP001172386">
    <property type="component" value="Unassembled WGS sequence"/>
</dbReference>
<name>A0ACC3A2R8_9EURO</name>
<organism evidence="1 2">
    <name type="scientific">Neophaeococcomyces mojaviensis</name>
    <dbReference type="NCBI Taxonomy" id="3383035"/>
    <lineage>
        <taxon>Eukaryota</taxon>
        <taxon>Fungi</taxon>
        <taxon>Dikarya</taxon>
        <taxon>Ascomycota</taxon>
        <taxon>Pezizomycotina</taxon>
        <taxon>Eurotiomycetes</taxon>
        <taxon>Chaetothyriomycetidae</taxon>
        <taxon>Chaetothyriales</taxon>
        <taxon>Chaetothyriales incertae sedis</taxon>
        <taxon>Neophaeococcomyces</taxon>
    </lineage>
</organism>
<keyword evidence="2" id="KW-1185">Reference proteome</keyword>
<gene>
    <name evidence="1" type="ORF">H2198_006498</name>
</gene>
<evidence type="ECO:0000313" key="1">
    <source>
        <dbReference type="EMBL" id="KAJ9654489.1"/>
    </source>
</evidence>
<comment type="caution">
    <text evidence="1">The sequence shown here is derived from an EMBL/GenBank/DDBJ whole genome shotgun (WGS) entry which is preliminary data.</text>
</comment>
<protein>
    <submittedName>
        <fullName evidence="1">Uncharacterized protein</fullName>
    </submittedName>
</protein>
<evidence type="ECO:0000313" key="2">
    <source>
        <dbReference type="Proteomes" id="UP001172386"/>
    </source>
</evidence>